<dbReference type="PANTHER" id="PTHR47894">
    <property type="entry name" value="HTH-TYPE TRANSCRIPTIONAL REGULATOR GADX"/>
    <property type="match status" value="1"/>
</dbReference>
<dbReference type="EMBL" id="JAFKCZ010000010">
    <property type="protein sequence ID" value="MBN7797821.1"/>
    <property type="molecule type" value="Genomic_DNA"/>
</dbReference>
<dbReference type="InterPro" id="IPR009057">
    <property type="entry name" value="Homeodomain-like_sf"/>
</dbReference>
<sequence>MFSTQTKLMLYFRRIHEAMVLLGIDPGDLYRQLNIRIGSLEDDNSGIAVARYLELLNLASDKFQRPYLGLEIALVREVADFGVLGYIMRNASSVRQCFQMVEKYMDIVSPGARSSISQVGEHYMLTYQVEGYSPQACRHEVEMSLCQVVRLVQELTQQEWYPEEVYFQHAGLADITPLSEAFRARIRFDHFCNGVLVPEDILNAPVSNADPQLLSILEQQVAKSLQGFQQSTGFLSNVTFLISSYIGTESCCSESIARQLGISRRSLHRRLAEHGSSLTRLRETVMVQVAKESLSATNVSITELAQRLGYSDSSAFNRAFKRLAGASPTRYRARHR</sequence>
<evidence type="ECO:0000313" key="5">
    <source>
        <dbReference type="EMBL" id="MBN7797821.1"/>
    </source>
</evidence>
<dbReference type="AlphaFoldDB" id="A0A939IKY5"/>
<dbReference type="InterPro" id="IPR032687">
    <property type="entry name" value="AraC-type_N"/>
</dbReference>
<evidence type="ECO:0000259" key="4">
    <source>
        <dbReference type="PROSITE" id="PS01124"/>
    </source>
</evidence>
<dbReference type="InterPro" id="IPR020449">
    <property type="entry name" value="Tscrpt_reg_AraC-type_HTH"/>
</dbReference>
<dbReference type="Pfam" id="PF12625">
    <property type="entry name" value="Arabinose_bd"/>
    <property type="match status" value="1"/>
</dbReference>
<dbReference type="PANTHER" id="PTHR47894:SF4">
    <property type="entry name" value="HTH-TYPE TRANSCRIPTIONAL REGULATOR GADX"/>
    <property type="match status" value="1"/>
</dbReference>
<evidence type="ECO:0000313" key="6">
    <source>
        <dbReference type="Proteomes" id="UP000664303"/>
    </source>
</evidence>
<dbReference type="GO" id="GO:0000976">
    <property type="term" value="F:transcription cis-regulatory region binding"/>
    <property type="evidence" value="ECO:0007669"/>
    <property type="project" value="TreeGrafter"/>
</dbReference>
<dbReference type="Proteomes" id="UP000664303">
    <property type="component" value="Unassembled WGS sequence"/>
</dbReference>
<dbReference type="GO" id="GO:0003700">
    <property type="term" value="F:DNA-binding transcription factor activity"/>
    <property type="evidence" value="ECO:0007669"/>
    <property type="project" value="InterPro"/>
</dbReference>
<dbReference type="PROSITE" id="PS01124">
    <property type="entry name" value="HTH_ARAC_FAMILY_2"/>
    <property type="match status" value="1"/>
</dbReference>
<dbReference type="PRINTS" id="PR00032">
    <property type="entry name" value="HTHARAC"/>
</dbReference>
<evidence type="ECO:0000256" key="1">
    <source>
        <dbReference type="ARBA" id="ARBA00023015"/>
    </source>
</evidence>
<dbReference type="Pfam" id="PF12833">
    <property type="entry name" value="HTH_18"/>
    <property type="match status" value="1"/>
</dbReference>
<evidence type="ECO:0000256" key="2">
    <source>
        <dbReference type="ARBA" id="ARBA00023125"/>
    </source>
</evidence>
<dbReference type="RefSeq" id="WP_206561267.1">
    <property type="nucleotide sequence ID" value="NZ_JAFKCZ010000010.1"/>
</dbReference>
<dbReference type="SUPFAM" id="SSF46689">
    <property type="entry name" value="Homeodomain-like"/>
    <property type="match status" value="1"/>
</dbReference>
<organism evidence="5 6">
    <name type="scientific">Parahaliea mediterranea</name>
    <dbReference type="NCBI Taxonomy" id="651086"/>
    <lineage>
        <taxon>Bacteria</taxon>
        <taxon>Pseudomonadati</taxon>
        <taxon>Pseudomonadota</taxon>
        <taxon>Gammaproteobacteria</taxon>
        <taxon>Cellvibrionales</taxon>
        <taxon>Halieaceae</taxon>
        <taxon>Parahaliea</taxon>
    </lineage>
</organism>
<keyword evidence="1" id="KW-0805">Transcription regulation</keyword>
<proteinExistence type="predicted"/>
<keyword evidence="3" id="KW-0804">Transcription</keyword>
<reference evidence="5" key="1">
    <citation type="submission" date="2021-02" db="EMBL/GenBank/DDBJ databases">
        <title>PHA producing bacteria isolated from coastal sediment in Guangdong, Shenzhen.</title>
        <authorList>
            <person name="Zheng W."/>
            <person name="Yu S."/>
            <person name="Huang Y."/>
        </authorList>
    </citation>
    <scope>NUCLEOTIDE SEQUENCE</scope>
    <source>
        <strain evidence="5">TN14-10</strain>
    </source>
</reference>
<evidence type="ECO:0000256" key="3">
    <source>
        <dbReference type="ARBA" id="ARBA00023163"/>
    </source>
</evidence>
<comment type="caution">
    <text evidence="5">The sequence shown here is derived from an EMBL/GenBank/DDBJ whole genome shotgun (WGS) entry which is preliminary data.</text>
</comment>
<keyword evidence="6" id="KW-1185">Reference proteome</keyword>
<accession>A0A939IKY5</accession>
<feature type="domain" description="HTH araC/xylS-type" evidence="4">
    <location>
        <begin position="236"/>
        <end position="334"/>
    </location>
</feature>
<protein>
    <submittedName>
        <fullName evidence="5">AraC family transcriptional regulator</fullName>
    </submittedName>
</protein>
<dbReference type="GO" id="GO:0005829">
    <property type="term" value="C:cytosol"/>
    <property type="evidence" value="ECO:0007669"/>
    <property type="project" value="TreeGrafter"/>
</dbReference>
<dbReference type="SMART" id="SM00342">
    <property type="entry name" value="HTH_ARAC"/>
    <property type="match status" value="1"/>
</dbReference>
<keyword evidence="2" id="KW-0238">DNA-binding</keyword>
<name>A0A939IKY5_9GAMM</name>
<gene>
    <name evidence="5" type="ORF">JYP50_14520</name>
</gene>
<dbReference type="Gene3D" id="1.10.10.60">
    <property type="entry name" value="Homeodomain-like"/>
    <property type="match status" value="1"/>
</dbReference>
<dbReference type="InterPro" id="IPR018060">
    <property type="entry name" value="HTH_AraC"/>
</dbReference>